<sequence length="73" mass="8034">MPVVDGADAQKAALREEFPGWSIIHTTDTGRWWAMRGPLRREDMDKTATVDADTPDGLRSGIRALDVPARDGL</sequence>
<dbReference type="Proteomes" id="UP001049518">
    <property type="component" value="Chromosome"/>
</dbReference>
<gene>
    <name evidence="1" type="ORF">AGRA3207_006092</name>
</gene>
<keyword evidence="2" id="KW-1185">Reference proteome</keyword>
<dbReference type="EMBL" id="CP059572">
    <property type="protein sequence ID" value="QXJ26855.1"/>
    <property type="molecule type" value="Genomic_DNA"/>
</dbReference>
<evidence type="ECO:0000313" key="1">
    <source>
        <dbReference type="EMBL" id="QXJ26855.1"/>
    </source>
</evidence>
<organism evidence="1 2">
    <name type="scientific">Actinomadura graeca</name>
    <dbReference type="NCBI Taxonomy" id="2750812"/>
    <lineage>
        <taxon>Bacteria</taxon>
        <taxon>Bacillati</taxon>
        <taxon>Actinomycetota</taxon>
        <taxon>Actinomycetes</taxon>
        <taxon>Streptosporangiales</taxon>
        <taxon>Thermomonosporaceae</taxon>
        <taxon>Actinomadura</taxon>
    </lineage>
</organism>
<accession>A0ABX8R718</accession>
<name>A0ABX8R718_9ACTN</name>
<evidence type="ECO:0000313" key="2">
    <source>
        <dbReference type="Proteomes" id="UP001049518"/>
    </source>
</evidence>
<proteinExistence type="predicted"/>
<reference evidence="1" key="1">
    <citation type="submission" date="2020-07" db="EMBL/GenBank/DDBJ databases">
        <authorList>
            <person name="Tarantini F.S."/>
            <person name="Hong K.W."/>
            <person name="Chan K.G."/>
        </authorList>
    </citation>
    <scope>NUCLEOTIDE SEQUENCE</scope>
    <source>
        <strain evidence="1">32-07</strain>
    </source>
</reference>
<protein>
    <submittedName>
        <fullName evidence="1">Uncharacterized protein</fullName>
    </submittedName>
</protein>